<gene>
    <name evidence="3" type="ORF">SAMN05443575_2096</name>
</gene>
<dbReference type="InterPro" id="IPR025326">
    <property type="entry name" value="DUF4232"/>
</dbReference>
<dbReference type="Proteomes" id="UP000186132">
    <property type="component" value="Unassembled WGS sequence"/>
</dbReference>
<evidence type="ECO:0000256" key="1">
    <source>
        <dbReference type="SAM" id="MobiDB-lite"/>
    </source>
</evidence>
<dbReference type="AlphaFoldDB" id="A0A1M5KAA7"/>
<feature type="compositionally biased region" description="Low complexity" evidence="1">
    <location>
        <begin position="127"/>
        <end position="143"/>
    </location>
</feature>
<organism evidence="3 4">
    <name type="scientific">Jatrophihabitans endophyticus</name>
    <dbReference type="NCBI Taxonomy" id="1206085"/>
    <lineage>
        <taxon>Bacteria</taxon>
        <taxon>Bacillati</taxon>
        <taxon>Actinomycetota</taxon>
        <taxon>Actinomycetes</taxon>
        <taxon>Jatrophihabitantales</taxon>
        <taxon>Jatrophihabitantaceae</taxon>
        <taxon>Jatrophihabitans</taxon>
    </lineage>
</organism>
<evidence type="ECO:0000313" key="4">
    <source>
        <dbReference type="Proteomes" id="UP000186132"/>
    </source>
</evidence>
<feature type="domain" description="DUF4232" evidence="2">
    <location>
        <begin position="14"/>
        <end position="102"/>
    </location>
</feature>
<evidence type="ECO:0000259" key="2">
    <source>
        <dbReference type="Pfam" id="PF14016"/>
    </source>
</evidence>
<dbReference type="Pfam" id="PF14016">
    <property type="entry name" value="DUF4232"/>
    <property type="match status" value="1"/>
</dbReference>
<evidence type="ECO:0000313" key="3">
    <source>
        <dbReference type="EMBL" id="SHG49678.1"/>
    </source>
</evidence>
<accession>A0A1M5KAA7</accession>
<dbReference type="EMBL" id="FQVU01000003">
    <property type="protein sequence ID" value="SHG49678.1"/>
    <property type="molecule type" value="Genomic_DNA"/>
</dbReference>
<feature type="region of interest" description="Disordered" evidence="1">
    <location>
        <begin position="114"/>
        <end position="143"/>
    </location>
</feature>
<dbReference type="STRING" id="1206085.SAMN05443575_2096"/>
<keyword evidence="4" id="KW-1185">Reference proteome</keyword>
<dbReference type="RefSeq" id="WP_073389789.1">
    <property type="nucleotide sequence ID" value="NZ_FQVU01000003.1"/>
</dbReference>
<protein>
    <recommendedName>
        <fullName evidence="2">DUF4232 domain-containing protein</fullName>
    </recommendedName>
</protein>
<name>A0A1M5KAA7_9ACTN</name>
<reference evidence="3 4" key="1">
    <citation type="submission" date="2016-11" db="EMBL/GenBank/DDBJ databases">
        <authorList>
            <person name="Jaros S."/>
            <person name="Januszkiewicz K."/>
            <person name="Wedrychowicz H."/>
        </authorList>
    </citation>
    <scope>NUCLEOTIDE SEQUENCE [LARGE SCALE GENOMIC DNA]</scope>
    <source>
        <strain evidence="3 4">DSM 45627</strain>
    </source>
</reference>
<sequence length="143" mass="14682">MSDEPSPPGDIVECTPDEVDFSLSWRHDGDGALAGELVARNTGPRAWRLTGKPGLVLTDADGRDLAADHVVTLELRLPGYAVVAPGGVARAAVSLGRWDGTPLGPVVGVTWEGGRADVRPDGPPAPTAASGPTTTSSSWFTTG</sequence>
<proteinExistence type="predicted"/>